<dbReference type="InterPro" id="IPR011990">
    <property type="entry name" value="TPR-like_helical_dom_sf"/>
</dbReference>
<evidence type="ECO:0000256" key="21">
    <source>
        <dbReference type="ARBA" id="ARBA00023211"/>
    </source>
</evidence>
<evidence type="ECO:0000256" key="5">
    <source>
        <dbReference type="ARBA" id="ARBA00004496"/>
    </source>
</evidence>
<dbReference type="Gene3D" id="1.25.40.10">
    <property type="entry name" value="Tetratricopeptide repeat domain"/>
    <property type="match status" value="1"/>
</dbReference>
<evidence type="ECO:0000256" key="26">
    <source>
        <dbReference type="PROSITE-ProRule" id="PRU00339"/>
    </source>
</evidence>
<evidence type="ECO:0000256" key="24">
    <source>
        <dbReference type="ARBA" id="ARBA00048336"/>
    </source>
</evidence>
<feature type="transmembrane region" description="Helical" evidence="28">
    <location>
        <begin position="637"/>
        <end position="657"/>
    </location>
</feature>
<comment type="catalytic activity">
    <reaction evidence="24">
        <text>O-phospho-L-threonyl-[protein] + H2O = L-threonyl-[protein] + phosphate</text>
        <dbReference type="Rhea" id="RHEA:47004"/>
        <dbReference type="Rhea" id="RHEA-COMP:11060"/>
        <dbReference type="Rhea" id="RHEA-COMP:11605"/>
        <dbReference type="ChEBI" id="CHEBI:15377"/>
        <dbReference type="ChEBI" id="CHEBI:30013"/>
        <dbReference type="ChEBI" id="CHEBI:43474"/>
        <dbReference type="ChEBI" id="CHEBI:61977"/>
        <dbReference type="EC" id="3.1.3.16"/>
    </reaction>
</comment>
<keyword evidence="11" id="KW-0963">Cytoplasm</keyword>
<dbReference type="PRINTS" id="PR00114">
    <property type="entry name" value="STPHPHTASE"/>
</dbReference>
<dbReference type="SUPFAM" id="SSF56300">
    <property type="entry name" value="Metallo-dependent phosphatases"/>
    <property type="match status" value="1"/>
</dbReference>
<dbReference type="PANTHER" id="PTHR45668">
    <property type="entry name" value="SERINE/THREONINE-PROTEIN PHOSPHATASE 5-RELATED"/>
    <property type="match status" value="1"/>
</dbReference>
<evidence type="ECO:0000256" key="27">
    <source>
        <dbReference type="SAM" id="MobiDB-lite"/>
    </source>
</evidence>
<comment type="subunit">
    <text evidence="25">Interacts with PHYA and PHYB, mostly when they are phosphorylated and in Pfr forms.</text>
</comment>
<keyword evidence="22" id="KW-0539">Nucleus</keyword>
<sequence length="684" mass="77456">METKNENSDVSRAEEMKNQANEAFKGHKFSNAIDLYTKAIELNGNNAVYWANRAFAHTKLEEYGSAIQDASKAIEIDPKYSKGYYRRGAAYLAMGKFKDALKDFQQVKRICPNDPDAARKLKECEKAVMKMKFEEAISAPVSERRSVAESIDYHTIEVEPQYSGARIEGEEVTLEFVKQMMEDFKNQKTLHKRYAYQIVLKTRQILQALPSLVDISVPNGKHFTVCGDVHGQFYDLLNIFELNGLPSEENPYLFNGDFVDRGSFSVEIILTLFAFKCMSPSSIYLARGNHESKSMNKIYGFEGEVRSKLSEKFVDLFAEVFCYLPLAHVINEKIFVVHGGLFSVDGVKLSDIRAIDRFCEPPEEGLMCELLWSDPQPLPGRGPSKRGVGLSFGGDVTKRFLEDNNLDLVVRSHEVKDEGYEVDHDGKLITVFSAPNYCDQEKKTLCFKTKRNHFVMDALGGFWGLNGFNHRRKKNNSSGDRRNQRKSGSSDSVDVSRDAAGYQFPLKQAVTAGALTFTGDTIAQLSGRWKKRAAALKQSSSGKPDQEELWNLFSEHDWVRALRMSTYGFLLYGPGSYAWYQYLDRSLPKPTATNIVLKVLLNQVILGPSVIAVIFAWNNLWLGKISELGNKYQKDALPTLLYGFRFWVPVSILNFWVVPLQARVAFMSMGSVFWNFYLSSTLSN</sequence>
<keyword evidence="31" id="KW-1185">Reference proteome</keyword>
<evidence type="ECO:0000313" key="30">
    <source>
        <dbReference type="EMBL" id="KAG2285084.1"/>
    </source>
</evidence>
<dbReference type="AlphaFoldDB" id="A0A8X7RGU2"/>
<dbReference type="Gene3D" id="3.60.21.10">
    <property type="match status" value="1"/>
</dbReference>
<dbReference type="SMART" id="SM00028">
    <property type="entry name" value="TPR"/>
    <property type="match status" value="3"/>
</dbReference>
<comment type="similarity">
    <text evidence="8">Belongs to the PPP phosphatase family. PP-5 (PP-T) subfamily.</text>
</comment>
<evidence type="ECO:0000256" key="19">
    <source>
        <dbReference type="ARBA" id="ARBA00022989"/>
    </source>
</evidence>
<comment type="similarity">
    <text evidence="7">Belongs to the peroxisomal membrane protein PXMP2/4 family.</text>
</comment>
<dbReference type="GO" id="GO:0005789">
    <property type="term" value="C:endoplasmic reticulum membrane"/>
    <property type="evidence" value="ECO:0007669"/>
    <property type="project" value="UniProtKB-SubCell"/>
</dbReference>
<evidence type="ECO:0000256" key="16">
    <source>
        <dbReference type="ARBA" id="ARBA00022803"/>
    </source>
</evidence>
<dbReference type="PROSITE" id="PS50293">
    <property type="entry name" value="TPR_REGION"/>
    <property type="match status" value="1"/>
</dbReference>
<comment type="subcellular location">
    <subcellularLocation>
        <location evidence="5">Cytoplasm</location>
    </subcellularLocation>
    <subcellularLocation>
        <location evidence="4">Endoplasmic reticulum membrane</location>
        <topology evidence="4">Multi-pass membrane protein</topology>
    </subcellularLocation>
    <subcellularLocation>
        <location evidence="2">Nucleus membrane</location>
        <topology evidence="2">Multi-pass membrane protein</topology>
    </subcellularLocation>
    <subcellularLocation>
        <location evidence="3">Nucleus speckle</location>
    </subcellularLocation>
    <subcellularLocation>
        <location evidence="6">Nucleus</location>
        <location evidence="6">Nucleoplasm</location>
    </subcellularLocation>
</comment>
<evidence type="ECO:0000256" key="6">
    <source>
        <dbReference type="ARBA" id="ARBA00004642"/>
    </source>
</evidence>
<evidence type="ECO:0000256" key="3">
    <source>
        <dbReference type="ARBA" id="ARBA00004324"/>
    </source>
</evidence>
<dbReference type="InterPro" id="IPR006186">
    <property type="entry name" value="Ser/Thr-sp_prot-phosphatase"/>
</dbReference>
<evidence type="ECO:0000256" key="1">
    <source>
        <dbReference type="ARBA" id="ARBA00001936"/>
    </source>
</evidence>
<feature type="region of interest" description="Disordered" evidence="27">
    <location>
        <begin position="473"/>
        <end position="495"/>
    </location>
</feature>
<keyword evidence="13" id="KW-0479">Metal-binding</keyword>
<dbReference type="EMBL" id="JAAMPC010000010">
    <property type="protein sequence ID" value="KAG2285084.1"/>
    <property type="molecule type" value="Genomic_DNA"/>
</dbReference>
<feature type="domain" description="Serine/threonine specific protein phosphatases" evidence="29">
    <location>
        <begin position="190"/>
        <end position="460"/>
    </location>
</feature>
<dbReference type="GO" id="GO:0016607">
    <property type="term" value="C:nuclear speck"/>
    <property type="evidence" value="ECO:0007669"/>
    <property type="project" value="UniProtKB-SubCell"/>
</dbReference>
<dbReference type="Pfam" id="PF04117">
    <property type="entry name" value="Mpv17_PMP22"/>
    <property type="match status" value="1"/>
</dbReference>
<evidence type="ECO:0000256" key="22">
    <source>
        <dbReference type="ARBA" id="ARBA00023242"/>
    </source>
</evidence>
<dbReference type="FunFam" id="1.25.40.10:FF:000292">
    <property type="entry name" value="Serine/threonine-protein phosphatase 5"/>
    <property type="match status" value="1"/>
</dbReference>
<evidence type="ECO:0000256" key="7">
    <source>
        <dbReference type="ARBA" id="ARBA00006824"/>
    </source>
</evidence>
<dbReference type="EC" id="3.1.3.16" evidence="9"/>
<keyword evidence="20 28" id="KW-0472">Membrane</keyword>
<keyword evidence="21" id="KW-0464">Manganese</keyword>
<dbReference type="GO" id="GO:0046872">
    <property type="term" value="F:metal ion binding"/>
    <property type="evidence" value="ECO:0007669"/>
    <property type="project" value="UniProtKB-KW"/>
</dbReference>
<keyword evidence="14" id="KW-0677">Repeat</keyword>
<keyword evidence="19 28" id="KW-1133">Transmembrane helix</keyword>
<comment type="caution">
    <text evidence="30">The sequence shown here is derived from an EMBL/GenBank/DDBJ whole genome shotgun (WGS) entry which is preliminary data.</text>
</comment>
<evidence type="ECO:0000256" key="4">
    <source>
        <dbReference type="ARBA" id="ARBA00004477"/>
    </source>
</evidence>
<proteinExistence type="inferred from homology"/>
<dbReference type="Pfam" id="PF08321">
    <property type="entry name" value="PPP5"/>
    <property type="match status" value="1"/>
</dbReference>
<evidence type="ECO:0000313" key="31">
    <source>
        <dbReference type="Proteomes" id="UP000886595"/>
    </source>
</evidence>
<keyword evidence="15" id="KW-0378">Hydrolase</keyword>
<evidence type="ECO:0000256" key="18">
    <source>
        <dbReference type="ARBA" id="ARBA00022912"/>
    </source>
</evidence>
<dbReference type="Proteomes" id="UP000886595">
    <property type="component" value="Unassembled WGS sequence"/>
</dbReference>
<comment type="cofactor">
    <cofactor evidence="1">
        <name>Mn(2+)</name>
        <dbReference type="ChEBI" id="CHEBI:29035"/>
    </cofactor>
</comment>
<dbReference type="SUPFAM" id="SSF48452">
    <property type="entry name" value="TPR-like"/>
    <property type="match status" value="1"/>
</dbReference>
<dbReference type="FunFam" id="3.60.21.10:FF:000021">
    <property type="entry name" value="Serine/threonine-protein phosphatase 5"/>
    <property type="match status" value="1"/>
</dbReference>
<dbReference type="GO" id="GO:0031965">
    <property type="term" value="C:nuclear membrane"/>
    <property type="evidence" value="ECO:0007669"/>
    <property type="project" value="UniProtKB-SubCell"/>
</dbReference>
<evidence type="ECO:0000259" key="29">
    <source>
        <dbReference type="SMART" id="SM00156"/>
    </source>
</evidence>
<reference evidence="30 31" key="1">
    <citation type="submission" date="2020-02" db="EMBL/GenBank/DDBJ databases">
        <authorList>
            <person name="Ma Q."/>
            <person name="Huang Y."/>
            <person name="Song X."/>
            <person name="Pei D."/>
        </authorList>
    </citation>
    <scope>NUCLEOTIDE SEQUENCE [LARGE SCALE GENOMIC DNA]</scope>
    <source>
        <strain evidence="30">Sxm20200214</strain>
        <tissue evidence="30">Leaf</tissue>
    </source>
</reference>
<accession>A0A8X7RGU2</accession>
<dbReference type="CDD" id="cd07417">
    <property type="entry name" value="MPP_PP5_C"/>
    <property type="match status" value="1"/>
</dbReference>
<dbReference type="OrthoDB" id="445564at2759"/>
<name>A0A8X7RGU2_BRACI</name>
<organism evidence="30 31">
    <name type="scientific">Brassica carinata</name>
    <name type="common">Ethiopian mustard</name>
    <name type="synonym">Abyssinian cabbage</name>
    <dbReference type="NCBI Taxonomy" id="52824"/>
    <lineage>
        <taxon>Eukaryota</taxon>
        <taxon>Viridiplantae</taxon>
        <taxon>Streptophyta</taxon>
        <taxon>Embryophyta</taxon>
        <taxon>Tracheophyta</taxon>
        <taxon>Spermatophyta</taxon>
        <taxon>Magnoliopsida</taxon>
        <taxon>eudicotyledons</taxon>
        <taxon>Gunneridae</taxon>
        <taxon>Pentapetalae</taxon>
        <taxon>rosids</taxon>
        <taxon>malvids</taxon>
        <taxon>Brassicales</taxon>
        <taxon>Brassicaceae</taxon>
        <taxon>Brassiceae</taxon>
        <taxon>Brassica</taxon>
    </lineage>
</organism>
<dbReference type="InterPro" id="IPR007248">
    <property type="entry name" value="Mpv17_PMP22"/>
</dbReference>
<evidence type="ECO:0000256" key="2">
    <source>
        <dbReference type="ARBA" id="ARBA00004232"/>
    </source>
</evidence>
<dbReference type="Pfam" id="PF00149">
    <property type="entry name" value="Metallophos"/>
    <property type="match status" value="1"/>
</dbReference>
<evidence type="ECO:0000256" key="12">
    <source>
        <dbReference type="ARBA" id="ARBA00022692"/>
    </source>
</evidence>
<comment type="catalytic activity">
    <reaction evidence="23">
        <text>O-phospho-L-seryl-[protein] + H2O = L-seryl-[protein] + phosphate</text>
        <dbReference type="Rhea" id="RHEA:20629"/>
        <dbReference type="Rhea" id="RHEA-COMP:9863"/>
        <dbReference type="Rhea" id="RHEA-COMP:11604"/>
        <dbReference type="ChEBI" id="CHEBI:15377"/>
        <dbReference type="ChEBI" id="CHEBI:29999"/>
        <dbReference type="ChEBI" id="CHEBI:43474"/>
        <dbReference type="ChEBI" id="CHEBI:83421"/>
        <dbReference type="EC" id="3.1.3.16"/>
    </reaction>
</comment>
<evidence type="ECO:0000256" key="28">
    <source>
        <dbReference type="SAM" id="Phobius"/>
    </source>
</evidence>
<dbReference type="SMART" id="SM00156">
    <property type="entry name" value="PP2Ac"/>
    <property type="match status" value="1"/>
</dbReference>
<keyword evidence="17" id="KW-0256">Endoplasmic reticulum</keyword>
<dbReference type="InterPro" id="IPR029052">
    <property type="entry name" value="Metallo-depent_PP-like"/>
</dbReference>
<evidence type="ECO:0000256" key="10">
    <source>
        <dbReference type="ARBA" id="ARBA00020001"/>
    </source>
</evidence>
<dbReference type="InterPro" id="IPR013235">
    <property type="entry name" value="PPP_dom"/>
</dbReference>
<evidence type="ECO:0000256" key="14">
    <source>
        <dbReference type="ARBA" id="ARBA00022737"/>
    </source>
</evidence>
<evidence type="ECO:0000256" key="9">
    <source>
        <dbReference type="ARBA" id="ARBA00013081"/>
    </source>
</evidence>
<keyword evidence="16 26" id="KW-0802">TPR repeat</keyword>
<dbReference type="Pfam" id="PF00515">
    <property type="entry name" value="TPR_1"/>
    <property type="match status" value="1"/>
</dbReference>
<feature type="repeat" description="TPR" evidence="26">
    <location>
        <begin position="81"/>
        <end position="114"/>
    </location>
</feature>
<dbReference type="PANTHER" id="PTHR45668:SF5">
    <property type="entry name" value="SERINE_THREONINE-PROTEIN PHOSPHATASE 5"/>
    <property type="match status" value="1"/>
</dbReference>
<dbReference type="InterPro" id="IPR041753">
    <property type="entry name" value="PP5_C"/>
</dbReference>
<keyword evidence="12 28" id="KW-0812">Transmembrane</keyword>
<evidence type="ECO:0000256" key="8">
    <source>
        <dbReference type="ARBA" id="ARBA00008786"/>
    </source>
</evidence>
<dbReference type="Pfam" id="PF13181">
    <property type="entry name" value="TPR_8"/>
    <property type="match status" value="1"/>
</dbReference>
<dbReference type="InterPro" id="IPR019734">
    <property type="entry name" value="TPR_rpt"/>
</dbReference>
<protein>
    <recommendedName>
        <fullName evidence="10">Serine/threonine-protein phosphatase 5</fullName>
        <ecNumber evidence="9">3.1.3.16</ecNumber>
    </recommendedName>
</protein>
<dbReference type="PROSITE" id="PS50005">
    <property type="entry name" value="TPR"/>
    <property type="match status" value="2"/>
</dbReference>
<gene>
    <name evidence="30" type="ORF">Bca52824_044688</name>
</gene>
<evidence type="ECO:0000256" key="17">
    <source>
        <dbReference type="ARBA" id="ARBA00022824"/>
    </source>
</evidence>
<feature type="repeat" description="TPR" evidence="26">
    <location>
        <begin position="47"/>
        <end position="80"/>
    </location>
</feature>
<keyword evidence="18" id="KW-0904">Protein phosphatase</keyword>
<dbReference type="GO" id="GO:0004722">
    <property type="term" value="F:protein serine/threonine phosphatase activity"/>
    <property type="evidence" value="ECO:0007669"/>
    <property type="project" value="UniProtKB-EC"/>
</dbReference>
<evidence type="ECO:0000256" key="23">
    <source>
        <dbReference type="ARBA" id="ARBA00047761"/>
    </source>
</evidence>
<dbReference type="InterPro" id="IPR004843">
    <property type="entry name" value="Calcineurin-like_PHP"/>
</dbReference>
<evidence type="ECO:0000256" key="20">
    <source>
        <dbReference type="ARBA" id="ARBA00023136"/>
    </source>
</evidence>
<evidence type="ECO:0000256" key="13">
    <source>
        <dbReference type="ARBA" id="ARBA00022723"/>
    </source>
</evidence>
<evidence type="ECO:0000256" key="11">
    <source>
        <dbReference type="ARBA" id="ARBA00022490"/>
    </source>
</evidence>
<evidence type="ECO:0000256" key="25">
    <source>
        <dbReference type="ARBA" id="ARBA00064524"/>
    </source>
</evidence>
<feature type="transmembrane region" description="Helical" evidence="28">
    <location>
        <begin position="595"/>
        <end position="617"/>
    </location>
</feature>
<dbReference type="InterPro" id="IPR051134">
    <property type="entry name" value="PPP_phosphatase"/>
</dbReference>
<evidence type="ECO:0000256" key="15">
    <source>
        <dbReference type="ARBA" id="ARBA00022801"/>
    </source>
</evidence>